<dbReference type="EMBL" id="JACMYE010000007">
    <property type="protein sequence ID" value="MBC3179363.1"/>
    <property type="molecule type" value="Genomic_DNA"/>
</dbReference>
<sequence length="237" mass="26174">MPLGAAELADYWQIIDQINRMAQADFVALWRMLEAEDKDTLFRGLQAGVPEIVELYRNAQADAAMVFYNTTQGVAYSRAAATTAGRINEAQLEQMLRYAVFGKGVSSPVGLISGAIQQMVLGGGRDYANEAFARAGVGWYRVARADACAFCRMLATRGATEWEPYTSANSAFSKGGPSGYQYHKHCRCIPVLASEYKVPDYVNEWTETYYKASEKVSSTTDFRAILAGMREIDGIKH</sequence>
<keyword evidence="4" id="KW-1185">Reference proteome</keyword>
<dbReference type="RefSeq" id="WP_171194407.1">
    <property type="nucleotide sequence ID" value="NZ_CP061032.1"/>
</dbReference>
<dbReference type="Proteomes" id="UP000516235">
    <property type="component" value="Chromosome"/>
</dbReference>
<evidence type="ECO:0000313" key="3">
    <source>
        <dbReference type="Proteomes" id="UP000516235"/>
    </source>
</evidence>
<dbReference type="InterPro" id="IPR057369">
    <property type="entry name" value="VG15"/>
</dbReference>
<evidence type="ECO:0000313" key="4">
    <source>
        <dbReference type="Proteomes" id="UP000642876"/>
    </source>
</evidence>
<name>A0A7H0K0S4_9CORY</name>
<dbReference type="Pfam" id="PF25310">
    <property type="entry name" value="VG15"/>
    <property type="match status" value="1"/>
</dbReference>
<protein>
    <recommendedName>
        <fullName evidence="5">Phage head morphogenesis domain-containing protein</fullName>
    </recommendedName>
</protein>
<proteinExistence type="predicted"/>
<evidence type="ECO:0008006" key="5">
    <source>
        <dbReference type="Google" id="ProtNLM"/>
    </source>
</evidence>
<accession>A0A7H0K0S4</accession>
<evidence type="ECO:0000313" key="2">
    <source>
        <dbReference type="EMBL" id="QNP90890.1"/>
    </source>
</evidence>
<dbReference type="AlphaFoldDB" id="A0A7H0K0S4"/>
<organism evidence="2 3">
    <name type="scientific">Corynebacterium lujinxingii</name>
    <dbReference type="NCBI Taxonomy" id="2763010"/>
    <lineage>
        <taxon>Bacteria</taxon>
        <taxon>Bacillati</taxon>
        <taxon>Actinomycetota</taxon>
        <taxon>Actinomycetes</taxon>
        <taxon>Mycobacteriales</taxon>
        <taxon>Corynebacteriaceae</taxon>
        <taxon>Corynebacterium</taxon>
    </lineage>
</organism>
<reference evidence="3 4" key="1">
    <citation type="submission" date="2020-08" db="EMBL/GenBank/DDBJ databases">
        <title>novel species in genus Corynebacterium.</title>
        <authorList>
            <person name="Zhang G."/>
        </authorList>
    </citation>
    <scope>NUCLEOTIDE SEQUENCE [LARGE SCALE GENOMIC DNA]</scope>
    <source>
        <strain evidence="2">Zg-917</strain>
        <strain evidence="3 4">zg-917</strain>
    </source>
</reference>
<dbReference type="EMBL" id="CP061032">
    <property type="protein sequence ID" value="QNP90890.1"/>
    <property type="molecule type" value="Genomic_DNA"/>
</dbReference>
<gene>
    <name evidence="1" type="ORF">H7348_08630</name>
    <name evidence="2" type="ORF">IAU68_03755</name>
</gene>
<dbReference type="Proteomes" id="UP000642876">
    <property type="component" value="Unassembled WGS sequence"/>
</dbReference>
<dbReference type="KEGG" id="cluj:IAU68_03755"/>
<evidence type="ECO:0000313" key="1">
    <source>
        <dbReference type="EMBL" id="MBC3179363.1"/>
    </source>
</evidence>